<gene>
    <name evidence="1" type="ORF">WG66_11495</name>
</gene>
<sequence length="37" mass="3786">MLKEHLIELSVGVGMADISTSSMSPALPEDSVLGSIA</sequence>
<evidence type="ECO:0000313" key="2">
    <source>
        <dbReference type="Proteomes" id="UP000054988"/>
    </source>
</evidence>
<name>A0A0W0FHW5_MONRR</name>
<evidence type="ECO:0000313" key="1">
    <source>
        <dbReference type="EMBL" id="KTB35927.1"/>
    </source>
</evidence>
<organism evidence="1 2">
    <name type="scientific">Moniliophthora roreri</name>
    <name type="common">Frosty pod rot fungus</name>
    <name type="synonym">Monilia roreri</name>
    <dbReference type="NCBI Taxonomy" id="221103"/>
    <lineage>
        <taxon>Eukaryota</taxon>
        <taxon>Fungi</taxon>
        <taxon>Dikarya</taxon>
        <taxon>Basidiomycota</taxon>
        <taxon>Agaricomycotina</taxon>
        <taxon>Agaricomycetes</taxon>
        <taxon>Agaricomycetidae</taxon>
        <taxon>Agaricales</taxon>
        <taxon>Marasmiineae</taxon>
        <taxon>Marasmiaceae</taxon>
        <taxon>Moniliophthora</taxon>
    </lineage>
</organism>
<comment type="caution">
    <text evidence="1">The sequence shown here is derived from an EMBL/GenBank/DDBJ whole genome shotgun (WGS) entry which is preliminary data.</text>
</comment>
<dbReference type="Proteomes" id="UP000054988">
    <property type="component" value="Unassembled WGS sequence"/>
</dbReference>
<reference evidence="1 2" key="1">
    <citation type="submission" date="2015-12" db="EMBL/GenBank/DDBJ databases">
        <title>Draft genome sequence of Moniliophthora roreri, the causal agent of frosty pod rot of cacao.</title>
        <authorList>
            <person name="Aime M.C."/>
            <person name="Diaz-Valderrama J.R."/>
            <person name="Kijpornyongpan T."/>
            <person name="Phillips-Mora W."/>
        </authorList>
    </citation>
    <scope>NUCLEOTIDE SEQUENCE [LARGE SCALE GENOMIC DNA]</scope>
    <source>
        <strain evidence="1 2">MCA 2952</strain>
    </source>
</reference>
<protein>
    <submittedName>
        <fullName evidence="1">Uncharacterized protein</fullName>
    </submittedName>
</protein>
<dbReference type="AlphaFoldDB" id="A0A0W0FHW5"/>
<dbReference type="EMBL" id="LATX01001956">
    <property type="protein sequence ID" value="KTB35927.1"/>
    <property type="molecule type" value="Genomic_DNA"/>
</dbReference>
<accession>A0A0W0FHW5</accession>
<proteinExistence type="predicted"/>